<dbReference type="InterPro" id="IPR036280">
    <property type="entry name" value="Multihaem_cyt_sf"/>
</dbReference>
<comment type="caution">
    <text evidence="2">The sequence shown here is derived from an EMBL/GenBank/DDBJ whole genome shotgun (WGS) entry which is preliminary data.</text>
</comment>
<dbReference type="EMBL" id="NHMP01000002">
    <property type="protein sequence ID" value="OXE50201.1"/>
    <property type="molecule type" value="Genomic_DNA"/>
</dbReference>
<dbReference type="Gene3D" id="1.10.1130.10">
    <property type="entry name" value="Flavocytochrome C3, Chain A"/>
    <property type="match status" value="1"/>
</dbReference>
<feature type="chain" id="PRO_5011226082" evidence="1">
    <location>
        <begin position="23"/>
        <end position="125"/>
    </location>
</feature>
<organism evidence="2 3">
    <name type="scientific">Turicimonas muris</name>
    <dbReference type="NCBI Taxonomy" id="1796652"/>
    <lineage>
        <taxon>Bacteria</taxon>
        <taxon>Pseudomonadati</taxon>
        <taxon>Pseudomonadota</taxon>
        <taxon>Betaproteobacteria</taxon>
        <taxon>Burkholderiales</taxon>
        <taxon>Sutterellaceae</taxon>
        <taxon>Turicimonas</taxon>
    </lineage>
</organism>
<dbReference type="RefSeq" id="WP_066594618.1">
    <property type="nucleotide sequence ID" value="NZ_CAJTBZ010000016.1"/>
</dbReference>
<feature type="signal peptide" evidence="1">
    <location>
        <begin position="1"/>
        <end position="22"/>
    </location>
</feature>
<protein>
    <submittedName>
        <fullName evidence="2">Uncharacterized protein</fullName>
    </submittedName>
</protein>
<keyword evidence="3" id="KW-1185">Reference proteome</keyword>
<proteinExistence type="predicted"/>
<dbReference type="AlphaFoldDB" id="A0A227KPQ7"/>
<gene>
    <name evidence="2" type="ORF">ADH67_04145</name>
</gene>
<dbReference type="Proteomes" id="UP000214610">
    <property type="component" value="Unassembled WGS sequence"/>
</dbReference>
<name>A0A227KPQ7_9BURK</name>
<evidence type="ECO:0000313" key="2">
    <source>
        <dbReference type="EMBL" id="OXE50201.1"/>
    </source>
</evidence>
<dbReference type="SUPFAM" id="SSF48695">
    <property type="entry name" value="Multiheme cytochromes"/>
    <property type="match status" value="1"/>
</dbReference>
<keyword evidence="1" id="KW-0732">Signal</keyword>
<reference evidence="3" key="1">
    <citation type="submission" date="2017-05" db="EMBL/GenBank/DDBJ databases">
        <title>Improved OligoMM genomes.</title>
        <authorList>
            <person name="Garzetti D."/>
        </authorList>
    </citation>
    <scope>NUCLEOTIDE SEQUENCE [LARGE SCALE GENOMIC DNA]</scope>
    <source>
        <strain evidence="3">YL45</strain>
    </source>
</reference>
<accession>A0A227KPQ7</accession>
<evidence type="ECO:0000313" key="3">
    <source>
        <dbReference type="Proteomes" id="UP000214610"/>
    </source>
</evidence>
<dbReference type="GeneID" id="78362390"/>
<sequence>MKKDLYLSLLLSLSFSAVTVVAQQQAQEPMKKEQCLACHGPTFDDLIKKNVQAQSDSGPVNPHVWIPHAGGDEKNFSECIECHSQHPMPPKPGYKDTSASLEPCYACHHNYQLKKCSSCHGANNG</sequence>
<evidence type="ECO:0000256" key="1">
    <source>
        <dbReference type="SAM" id="SignalP"/>
    </source>
</evidence>